<dbReference type="InterPro" id="IPR050833">
    <property type="entry name" value="Poly_Biosynth_Transport"/>
</dbReference>
<dbReference type="Proteomes" id="UP000460272">
    <property type="component" value="Unassembled WGS sequence"/>
</dbReference>
<organism evidence="8 9">
    <name type="scientific">Trebonia kvetii</name>
    <dbReference type="NCBI Taxonomy" id="2480626"/>
    <lineage>
        <taxon>Bacteria</taxon>
        <taxon>Bacillati</taxon>
        <taxon>Actinomycetota</taxon>
        <taxon>Actinomycetes</taxon>
        <taxon>Streptosporangiales</taxon>
        <taxon>Treboniaceae</taxon>
        <taxon>Trebonia</taxon>
    </lineage>
</organism>
<dbReference type="RefSeq" id="WP_145851861.1">
    <property type="nucleotide sequence ID" value="NZ_RPFW01000001.1"/>
</dbReference>
<comment type="caution">
    <text evidence="8">The sequence shown here is derived from an EMBL/GenBank/DDBJ whole genome shotgun (WGS) entry which is preliminary data.</text>
</comment>
<keyword evidence="5 7" id="KW-0472">Membrane</keyword>
<evidence type="ECO:0000256" key="3">
    <source>
        <dbReference type="ARBA" id="ARBA00022692"/>
    </source>
</evidence>
<feature type="transmembrane region" description="Helical" evidence="7">
    <location>
        <begin position="21"/>
        <end position="46"/>
    </location>
</feature>
<feature type="transmembrane region" description="Helical" evidence="7">
    <location>
        <begin position="131"/>
        <end position="150"/>
    </location>
</feature>
<dbReference type="PANTHER" id="PTHR30250:SF11">
    <property type="entry name" value="O-ANTIGEN TRANSPORTER-RELATED"/>
    <property type="match status" value="1"/>
</dbReference>
<dbReference type="PANTHER" id="PTHR30250">
    <property type="entry name" value="PST FAMILY PREDICTED COLANIC ACID TRANSPORTER"/>
    <property type="match status" value="1"/>
</dbReference>
<accession>A0A6P2C9R8</accession>
<evidence type="ECO:0000256" key="4">
    <source>
        <dbReference type="ARBA" id="ARBA00022989"/>
    </source>
</evidence>
<name>A0A6P2C9R8_9ACTN</name>
<feature type="transmembrane region" description="Helical" evidence="7">
    <location>
        <begin position="306"/>
        <end position="333"/>
    </location>
</feature>
<evidence type="ECO:0000256" key="5">
    <source>
        <dbReference type="ARBA" id="ARBA00023136"/>
    </source>
</evidence>
<feature type="transmembrane region" description="Helical" evidence="7">
    <location>
        <begin position="94"/>
        <end position="119"/>
    </location>
</feature>
<sequence length="561" mass="59158">MVDMQQSRLMAIRGILQQNQDLLRNAGSLAATTGLTSVFGFAYWIYAAHVFPQQAVGYGSAAISTMTLLGTIGMFGIGTMLIGELPRRESRGGLIMAGLVVSFAGSLILGVGFAIVSLAFGNRFAEIGGTFGRMAIFCFGVAITGATVVFDEATIGLMRGGIQLTRNVVVSIAKMAALPCCALILHDLFGVGIELSWVLGTLVSIVPIIIIIRRDGTSILYRPDWGSFRRLGKVTLAHNWLNLAINIPPKLIPVLVVIVVSPSSNAVYYVAAMLVGFLGMVPTHLSTVLFAIASAAPERISEKLRFVLRASLMIGVPGGLILGLSGHFVLSIFGSSYARLGTGPLWLLIVCLIPGIPNIVYIAVCRATGRVSQAAVFLSIASAIQMSAVVVGGRLDGLYGLCYGMLAVATLQALVTTPAVLRAAYGSGAWVHSASVSATEGDRLSHIRALDDGRRLRQEAGIAALLALATTVTPDQRRPHGAVDVRSATVARMTPTTRTTRQASTDHNRGRHRHSVVPVTAANPAPTDTSWSPGDDEAAFRARQRAGMAALLAIATHAARV</sequence>
<feature type="transmembrane region" description="Helical" evidence="7">
    <location>
        <begin position="58"/>
        <end position="82"/>
    </location>
</feature>
<proteinExistence type="predicted"/>
<feature type="region of interest" description="Disordered" evidence="6">
    <location>
        <begin position="494"/>
        <end position="514"/>
    </location>
</feature>
<dbReference type="AlphaFoldDB" id="A0A6P2C9R8"/>
<dbReference type="EMBL" id="RPFW01000001">
    <property type="protein sequence ID" value="TVZ07106.1"/>
    <property type="molecule type" value="Genomic_DNA"/>
</dbReference>
<evidence type="ECO:0000256" key="7">
    <source>
        <dbReference type="SAM" id="Phobius"/>
    </source>
</evidence>
<gene>
    <name evidence="8" type="ORF">EAS64_07270</name>
</gene>
<keyword evidence="4 7" id="KW-1133">Transmembrane helix</keyword>
<evidence type="ECO:0000256" key="1">
    <source>
        <dbReference type="ARBA" id="ARBA00004651"/>
    </source>
</evidence>
<feature type="transmembrane region" description="Helical" evidence="7">
    <location>
        <begin position="240"/>
        <end position="260"/>
    </location>
</feature>
<dbReference type="GO" id="GO:0005886">
    <property type="term" value="C:plasma membrane"/>
    <property type="evidence" value="ECO:0007669"/>
    <property type="project" value="UniProtKB-SubCell"/>
</dbReference>
<feature type="transmembrane region" description="Helical" evidence="7">
    <location>
        <begin position="195"/>
        <end position="212"/>
    </location>
</feature>
<feature type="compositionally biased region" description="Low complexity" evidence="6">
    <location>
        <begin position="494"/>
        <end position="505"/>
    </location>
</feature>
<evidence type="ECO:0000313" key="8">
    <source>
        <dbReference type="EMBL" id="TVZ07106.1"/>
    </source>
</evidence>
<keyword evidence="3 7" id="KW-0812">Transmembrane</keyword>
<feature type="transmembrane region" description="Helical" evidence="7">
    <location>
        <begin position="266"/>
        <end position="294"/>
    </location>
</feature>
<feature type="transmembrane region" description="Helical" evidence="7">
    <location>
        <begin position="171"/>
        <end position="189"/>
    </location>
</feature>
<keyword evidence="9" id="KW-1185">Reference proteome</keyword>
<feature type="transmembrane region" description="Helical" evidence="7">
    <location>
        <begin position="345"/>
        <end position="364"/>
    </location>
</feature>
<evidence type="ECO:0000256" key="6">
    <source>
        <dbReference type="SAM" id="MobiDB-lite"/>
    </source>
</evidence>
<feature type="transmembrane region" description="Helical" evidence="7">
    <location>
        <begin position="371"/>
        <end position="392"/>
    </location>
</feature>
<dbReference type="OrthoDB" id="3204481at2"/>
<keyword evidence="2" id="KW-1003">Cell membrane</keyword>
<evidence type="ECO:0000256" key="2">
    <source>
        <dbReference type="ARBA" id="ARBA00022475"/>
    </source>
</evidence>
<feature type="transmembrane region" description="Helical" evidence="7">
    <location>
        <begin position="398"/>
        <end position="421"/>
    </location>
</feature>
<protein>
    <submittedName>
        <fullName evidence="8">Lipopolysaccharide biosynthesis protein</fullName>
    </submittedName>
</protein>
<comment type="subcellular location">
    <subcellularLocation>
        <location evidence="1">Cell membrane</location>
        <topology evidence="1">Multi-pass membrane protein</topology>
    </subcellularLocation>
</comment>
<evidence type="ECO:0000313" key="9">
    <source>
        <dbReference type="Proteomes" id="UP000460272"/>
    </source>
</evidence>
<reference evidence="8 9" key="1">
    <citation type="submission" date="2018-11" db="EMBL/GenBank/DDBJ databases">
        <title>Trebonia kvetii gen.nov., sp.nov., a novel acidophilic actinobacterium, and proposal of the new actinobacterial family Treboniaceae fam. nov.</title>
        <authorList>
            <person name="Rapoport D."/>
            <person name="Sagova-Mareckova M."/>
            <person name="Sedlacek I."/>
            <person name="Provaznik J."/>
            <person name="Kralova S."/>
            <person name="Pavlinic D."/>
            <person name="Benes V."/>
            <person name="Kopecky J."/>
        </authorList>
    </citation>
    <scope>NUCLEOTIDE SEQUENCE [LARGE SCALE GENOMIC DNA]</scope>
    <source>
        <strain evidence="8 9">15Tr583</strain>
    </source>
</reference>